<dbReference type="Proteomes" id="UP000238296">
    <property type="component" value="Unassembled WGS sequence"/>
</dbReference>
<comment type="caution">
    <text evidence="2">The sequence shown here is derived from an EMBL/GenBank/DDBJ whole genome shotgun (WGS) entry which is preliminary data.</text>
</comment>
<feature type="region of interest" description="Disordered" evidence="1">
    <location>
        <begin position="135"/>
        <end position="190"/>
    </location>
</feature>
<name>A0A2S8BCW2_9MYCO</name>
<evidence type="ECO:0000313" key="3">
    <source>
        <dbReference type="Proteomes" id="UP000238296"/>
    </source>
</evidence>
<proteinExistence type="predicted"/>
<evidence type="ECO:0000313" key="2">
    <source>
        <dbReference type="EMBL" id="PQM44502.1"/>
    </source>
</evidence>
<evidence type="ECO:0000256" key="1">
    <source>
        <dbReference type="SAM" id="MobiDB-lite"/>
    </source>
</evidence>
<gene>
    <name evidence="2" type="ORF">C1Y40_05340</name>
</gene>
<feature type="compositionally biased region" description="Polar residues" evidence="1">
    <location>
        <begin position="9"/>
        <end position="43"/>
    </location>
</feature>
<protein>
    <submittedName>
        <fullName evidence="2">Uncharacterized protein</fullName>
    </submittedName>
</protein>
<dbReference type="AlphaFoldDB" id="A0A2S8BCW2"/>
<feature type="region of interest" description="Disordered" evidence="1">
    <location>
        <begin position="1"/>
        <end position="45"/>
    </location>
</feature>
<organism evidence="2 3">
    <name type="scientific">Mycobacterium talmoniae</name>
    <dbReference type="NCBI Taxonomy" id="1858794"/>
    <lineage>
        <taxon>Bacteria</taxon>
        <taxon>Bacillati</taxon>
        <taxon>Actinomycetota</taxon>
        <taxon>Actinomycetes</taxon>
        <taxon>Mycobacteriales</taxon>
        <taxon>Mycobacteriaceae</taxon>
        <taxon>Mycobacterium</taxon>
    </lineage>
</organism>
<dbReference type="EMBL" id="PPEA01000785">
    <property type="protein sequence ID" value="PQM44502.1"/>
    <property type="molecule type" value="Genomic_DNA"/>
</dbReference>
<sequence>MAPAINRPITHSNSTSPALNSRRSTVCTLSTPTSPPGSVSIGTDTIEVKSRPRSDWIGRYRGSASLSSVITTGSRCRATHPDTPEPSGNRILPTWPSNGGVAPASVSERSVSSSTCTKQTSVPVAAVMIRAAAAASGSTPGPLEAAWMSSRSNTSSWSASTKSRTALDRRRALTGRSLRAARWPPPRSGR</sequence>
<feature type="region of interest" description="Disordered" evidence="1">
    <location>
        <begin position="71"/>
        <end position="118"/>
    </location>
</feature>
<accession>A0A2S8BCW2</accession>
<feature type="compositionally biased region" description="Low complexity" evidence="1">
    <location>
        <begin position="145"/>
        <end position="164"/>
    </location>
</feature>
<reference evidence="2 3" key="1">
    <citation type="journal article" date="2017" name="Int. J. Syst. Evol. Microbiol.">
        <title>Mycobacterium talmoniae sp. nov., a slowly growing mycobacterium isolated from human respiratory samples.</title>
        <authorList>
            <person name="Davidson R.M."/>
            <person name="DeGroote M.A."/>
            <person name="Marola J.L."/>
            <person name="Buss S."/>
            <person name="Jones V."/>
            <person name="McNeil M.R."/>
            <person name="Freifeld A.G."/>
            <person name="Elaine Epperson L."/>
            <person name="Hasan N.A."/>
            <person name="Jackson M."/>
            <person name="Iwen P.C."/>
            <person name="Salfinger M."/>
            <person name="Strong M."/>
        </authorList>
    </citation>
    <scope>NUCLEOTIDE SEQUENCE [LARGE SCALE GENOMIC DNA]</scope>
    <source>
        <strain evidence="2 3">ATCC BAA-2683</strain>
    </source>
</reference>
<feature type="compositionally biased region" description="Low complexity" evidence="1">
    <location>
        <begin position="105"/>
        <end position="114"/>
    </location>
</feature>